<feature type="domain" description="ANTAR" evidence="1">
    <location>
        <begin position="161"/>
        <end position="222"/>
    </location>
</feature>
<keyword evidence="3" id="KW-1185">Reference proteome</keyword>
<gene>
    <name evidence="2" type="ORF">SAMN05216266_102137</name>
</gene>
<dbReference type="SMART" id="SM01012">
    <property type="entry name" value="ANTAR"/>
    <property type="match status" value="1"/>
</dbReference>
<dbReference type="STRING" id="490629.SAMN05216266_102137"/>
<dbReference type="Proteomes" id="UP000243799">
    <property type="component" value="Unassembled WGS sequence"/>
</dbReference>
<protein>
    <submittedName>
        <fullName evidence="2">ANTAR domain-containing protein</fullName>
    </submittedName>
</protein>
<dbReference type="EMBL" id="FOKG01000002">
    <property type="protein sequence ID" value="SFA91007.1"/>
    <property type="molecule type" value="Genomic_DNA"/>
</dbReference>
<dbReference type="RefSeq" id="WP_177242473.1">
    <property type="nucleotide sequence ID" value="NZ_FOKG01000002.1"/>
</dbReference>
<accession>A0A1I0WRG6</accession>
<dbReference type="AlphaFoldDB" id="A0A1I0WRG6"/>
<dbReference type="PROSITE" id="PS50921">
    <property type="entry name" value="ANTAR"/>
    <property type="match status" value="1"/>
</dbReference>
<dbReference type="Gene3D" id="1.10.10.10">
    <property type="entry name" value="Winged helix-like DNA-binding domain superfamily/Winged helix DNA-binding domain"/>
    <property type="match status" value="1"/>
</dbReference>
<evidence type="ECO:0000313" key="3">
    <source>
        <dbReference type="Proteomes" id="UP000243799"/>
    </source>
</evidence>
<proteinExistence type="predicted"/>
<reference evidence="3" key="1">
    <citation type="submission" date="2016-10" db="EMBL/GenBank/DDBJ databases">
        <authorList>
            <person name="Varghese N."/>
            <person name="Submissions S."/>
        </authorList>
    </citation>
    <scope>NUCLEOTIDE SEQUENCE [LARGE SCALE GENOMIC DNA]</scope>
    <source>
        <strain evidence="3">CGMCC 4.3568</strain>
    </source>
</reference>
<dbReference type="GO" id="GO:0003723">
    <property type="term" value="F:RNA binding"/>
    <property type="evidence" value="ECO:0007669"/>
    <property type="project" value="InterPro"/>
</dbReference>
<organism evidence="2 3">
    <name type="scientific">Amycolatopsis marina</name>
    <dbReference type="NCBI Taxonomy" id="490629"/>
    <lineage>
        <taxon>Bacteria</taxon>
        <taxon>Bacillati</taxon>
        <taxon>Actinomycetota</taxon>
        <taxon>Actinomycetes</taxon>
        <taxon>Pseudonocardiales</taxon>
        <taxon>Pseudonocardiaceae</taxon>
        <taxon>Amycolatopsis</taxon>
    </lineage>
</organism>
<dbReference type="InterPro" id="IPR005561">
    <property type="entry name" value="ANTAR"/>
</dbReference>
<dbReference type="Pfam" id="PF03861">
    <property type="entry name" value="ANTAR"/>
    <property type="match status" value="1"/>
</dbReference>
<dbReference type="InterPro" id="IPR036388">
    <property type="entry name" value="WH-like_DNA-bd_sf"/>
</dbReference>
<evidence type="ECO:0000313" key="2">
    <source>
        <dbReference type="EMBL" id="SFA91007.1"/>
    </source>
</evidence>
<sequence length="271" mass="28595">MTVTSNPRANQTATRRALGPELLMTLLDYVRSEVEGCVGAGLHTSSGGGGTLAVSGLAEAIDALQWELDEGPVPRAATEQRSATSPNLQTDERWPSLATKITTLDSVPGQLAAVAVAGSWDDEGPVVLSIYLDHEATPGDLRVIERIEPMMAMSAALVEFAADETVRGEQLVAMVEHRRVIEQAKGMIMAVRRCDAENAFGSLVVSSQHFNVKLRDLAVALVELVGQAPAEQTSMEALGRETGLASPGEAARRAAQLTWAALDADAPGDNA</sequence>
<name>A0A1I0WRG6_9PSEU</name>
<evidence type="ECO:0000259" key="1">
    <source>
        <dbReference type="PROSITE" id="PS50921"/>
    </source>
</evidence>